<feature type="domain" description="Mop" evidence="11">
    <location>
        <begin position="299"/>
        <end position="363"/>
    </location>
</feature>
<evidence type="ECO:0000256" key="7">
    <source>
        <dbReference type="ARBA" id="ARBA00022967"/>
    </source>
</evidence>
<evidence type="ECO:0000256" key="8">
    <source>
        <dbReference type="ARBA" id="ARBA00023136"/>
    </source>
</evidence>
<evidence type="ECO:0000256" key="3">
    <source>
        <dbReference type="ARBA" id="ARBA00022505"/>
    </source>
</evidence>
<evidence type="ECO:0000256" key="4">
    <source>
        <dbReference type="ARBA" id="ARBA00022519"/>
    </source>
</evidence>
<keyword evidence="6 12" id="KW-0067">ATP-binding</keyword>
<dbReference type="Pfam" id="PF03459">
    <property type="entry name" value="TOBE"/>
    <property type="match status" value="1"/>
</dbReference>
<evidence type="ECO:0000256" key="6">
    <source>
        <dbReference type="ARBA" id="ARBA00022840"/>
    </source>
</evidence>
<evidence type="ECO:0000259" key="10">
    <source>
        <dbReference type="PROSITE" id="PS50893"/>
    </source>
</evidence>
<dbReference type="InterPro" id="IPR003593">
    <property type="entry name" value="AAA+_ATPase"/>
</dbReference>
<dbReference type="InterPro" id="IPR005116">
    <property type="entry name" value="Transp-assoc_OB_typ1"/>
</dbReference>
<feature type="domain" description="ABC transporter" evidence="10">
    <location>
        <begin position="7"/>
        <end position="239"/>
    </location>
</feature>
<evidence type="ECO:0000256" key="1">
    <source>
        <dbReference type="ARBA" id="ARBA00022448"/>
    </source>
</evidence>
<evidence type="ECO:0000259" key="11">
    <source>
        <dbReference type="PROSITE" id="PS51866"/>
    </source>
</evidence>
<dbReference type="InterPro" id="IPR011868">
    <property type="entry name" value="ModC_ABC_ATP-bd"/>
</dbReference>
<accession>A0ABT2PLX6</accession>
<evidence type="ECO:0000313" key="12">
    <source>
        <dbReference type="EMBL" id="MCT9810257.1"/>
    </source>
</evidence>
<dbReference type="InterPro" id="IPR008995">
    <property type="entry name" value="Mo/tungstate-bd_C_term_dom"/>
</dbReference>
<keyword evidence="2" id="KW-1003">Cell membrane</keyword>
<dbReference type="Gene3D" id="2.40.50.100">
    <property type="match status" value="1"/>
</dbReference>
<proteinExistence type="predicted"/>
<keyword evidence="7" id="KW-1278">Translocase</keyword>
<dbReference type="SMART" id="SM00382">
    <property type="entry name" value="AAA"/>
    <property type="match status" value="1"/>
</dbReference>
<dbReference type="PANTHER" id="PTHR43514">
    <property type="entry name" value="ABC TRANSPORTER I FAMILY MEMBER 10"/>
    <property type="match status" value="1"/>
</dbReference>
<keyword evidence="3 9" id="KW-0500">Molybdenum</keyword>
<dbReference type="RefSeq" id="WP_261499255.1">
    <property type="nucleotide sequence ID" value="NZ_JAODYH010000003.1"/>
</dbReference>
<dbReference type="Proteomes" id="UP001525968">
    <property type="component" value="Unassembled WGS sequence"/>
</dbReference>
<dbReference type="GO" id="GO:0005524">
    <property type="term" value="F:ATP binding"/>
    <property type="evidence" value="ECO:0007669"/>
    <property type="project" value="UniProtKB-KW"/>
</dbReference>
<dbReference type="PROSITE" id="PS50893">
    <property type="entry name" value="ABC_TRANSPORTER_2"/>
    <property type="match status" value="1"/>
</dbReference>
<keyword evidence="1" id="KW-0813">Transport</keyword>
<dbReference type="SUPFAM" id="SSF52540">
    <property type="entry name" value="P-loop containing nucleoside triphosphate hydrolases"/>
    <property type="match status" value="1"/>
</dbReference>
<evidence type="ECO:0000256" key="9">
    <source>
        <dbReference type="PROSITE-ProRule" id="PRU01213"/>
    </source>
</evidence>
<dbReference type="InterPro" id="IPR003439">
    <property type="entry name" value="ABC_transporter-like_ATP-bd"/>
</dbReference>
<sequence length="363" mass="38739">MNSSPSAEPRILAQLRWQRQAFTLDVDLDLPGRGVTALFGPSGCGKTSCLRAIAGLERAQGRVAVNGQLWQDDSHGHWLPTHRRTLGYVFQEASLFSHLTVQANIAYGAKRQDAQRVAIPQAVELLGIGPLMQRMPSGLSGGERQRVAIARALASSPQLLLMDEPLAALDAQRKAEVLPYLDRLQRALDLPILYVSHALDEVAQLADHLVLLQDGRVRAEGPTDILLSRLDLPLSHGEAAAAVVSGTVASHDADDHLSTVLFSGGQLQLVTTRPRPVGTDVRLRVPASGVSLALAAPADSSILNSLPARVIGLREDGPGLVMVALQAGETPLLARITQRSARHLDLVPGSEVFAQVKGVALLD</sequence>
<evidence type="ECO:0000313" key="13">
    <source>
        <dbReference type="Proteomes" id="UP001525968"/>
    </source>
</evidence>
<protein>
    <submittedName>
        <fullName evidence="12">Molybdenum ABC transporter ATP-binding protein</fullName>
    </submittedName>
</protein>
<evidence type="ECO:0000256" key="5">
    <source>
        <dbReference type="ARBA" id="ARBA00022741"/>
    </source>
</evidence>
<keyword evidence="5" id="KW-0547">Nucleotide-binding</keyword>
<dbReference type="NCBIfam" id="TIGR02142">
    <property type="entry name" value="modC_ABC"/>
    <property type="match status" value="1"/>
</dbReference>
<dbReference type="InterPro" id="IPR050334">
    <property type="entry name" value="Molybdenum_import_ModC"/>
</dbReference>
<dbReference type="Pfam" id="PF00005">
    <property type="entry name" value="ABC_tran"/>
    <property type="match status" value="1"/>
</dbReference>
<organism evidence="12 13">
    <name type="scientific">Acidovorax bellezanensis</name>
    <dbReference type="NCBI Taxonomy" id="2976702"/>
    <lineage>
        <taxon>Bacteria</taxon>
        <taxon>Pseudomonadati</taxon>
        <taxon>Pseudomonadota</taxon>
        <taxon>Betaproteobacteria</taxon>
        <taxon>Burkholderiales</taxon>
        <taxon>Comamonadaceae</taxon>
        <taxon>Acidovorax</taxon>
    </lineage>
</organism>
<evidence type="ECO:0000256" key="2">
    <source>
        <dbReference type="ARBA" id="ARBA00022475"/>
    </source>
</evidence>
<dbReference type="InterPro" id="IPR004606">
    <property type="entry name" value="Mop_domain"/>
</dbReference>
<keyword evidence="8" id="KW-0472">Membrane</keyword>
<dbReference type="SUPFAM" id="SSF50331">
    <property type="entry name" value="MOP-like"/>
    <property type="match status" value="1"/>
</dbReference>
<gene>
    <name evidence="12" type="primary">modC</name>
    <name evidence="12" type="ORF">N0K08_06415</name>
</gene>
<dbReference type="Gene3D" id="3.40.50.300">
    <property type="entry name" value="P-loop containing nucleotide triphosphate hydrolases"/>
    <property type="match status" value="1"/>
</dbReference>
<dbReference type="EMBL" id="JAODYH010000003">
    <property type="protein sequence ID" value="MCT9810257.1"/>
    <property type="molecule type" value="Genomic_DNA"/>
</dbReference>
<dbReference type="PANTHER" id="PTHR43514:SF10">
    <property type="entry name" value="MOLYBDENUM IMPORT ATP-BINDING PROTEIN MODC 2"/>
    <property type="match status" value="1"/>
</dbReference>
<keyword evidence="4" id="KW-0997">Cell inner membrane</keyword>
<comment type="caution">
    <text evidence="12">The sequence shown here is derived from an EMBL/GenBank/DDBJ whole genome shotgun (WGS) entry which is preliminary data.</text>
</comment>
<keyword evidence="13" id="KW-1185">Reference proteome</keyword>
<name>A0ABT2PLX6_9BURK</name>
<dbReference type="PROSITE" id="PS51866">
    <property type="entry name" value="MOP"/>
    <property type="match status" value="1"/>
</dbReference>
<reference evidence="12 13" key="1">
    <citation type="submission" date="2022-09" db="EMBL/GenBank/DDBJ databases">
        <title>Draft genome of isolate Be4.</title>
        <authorList>
            <person name="Sanchez-Castro I."/>
            <person name="Martinez-Rodriguez P."/>
            <person name="Descostes M."/>
            <person name="Merroun M."/>
        </authorList>
    </citation>
    <scope>NUCLEOTIDE SEQUENCE [LARGE SCALE GENOMIC DNA]</scope>
    <source>
        <strain evidence="12 13">Be4</strain>
    </source>
</reference>
<dbReference type="PROSITE" id="PS00211">
    <property type="entry name" value="ABC_TRANSPORTER_1"/>
    <property type="match status" value="1"/>
</dbReference>
<dbReference type="InterPro" id="IPR017871">
    <property type="entry name" value="ABC_transporter-like_CS"/>
</dbReference>
<dbReference type="InterPro" id="IPR027417">
    <property type="entry name" value="P-loop_NTPase"/>
</dbReference>